<dbReference type="PANTHER" id="PTHR23316">
    <property type="entry name" value="IMPORTIN ALPHA"/>
    <property type="match status" value="1"/>
</dbReference>
<comment type="caution">
    <text evidence="4">The sequence shown here is derived from an EMBL/GenBank/DDBJ whole genome shotgun (WGS) entry which is preliminary data.</text>
</comment>
<keyword evidence="3" id="KW-0653">Protein transport</keyword>
<dbReference type="GO" id="GO:0015031">
    <property type="term" value="P:protein transport"/>
    <property type="evidence" value="ECO:0007669"/>
    <property type="project" value="UniProtKB-KW"/>
</dbReference>
<gene>
    <name evidence="4" type="ORF">D8674_007808</name>
</gene>
<proteinExistence type="inferred from homology"/>
<keyword evidence="5" id="KW-1185">Reference proteome</keyword>
<comment type="similarity">
    <text evidence="1">Belongs to the importin alpha family.</text>
</comment>
<evidence type="ECO:0000256" key="3">
    <source>
        <dbReference type="ARBA" id="ARBA00022927"/>
    </source>
</evidence>
<dbReference type="InterPro" id="IPR011989">
    <property type="entry name" value="ARM-like"/>
</dbReference>
<evidence type="ECO:0000313" key="4">
    <source>
        <dbReference type="EMBL" id="KAB2630289.1"/>
    </source>
</evidence>
<dbReference type="Proteomes" id="UP000327157">
    <property type="component" value="Chromosome 12"/>
</dbReference>
<reference evidence="4 5" key="3">
    <citation type="submission" date="2019-11" db="EMBL/GenBank/DDBJ databases">
        <title>A de novo genome assembly of a pear dwarfing rootstock.</title>
        <authorList>
            <person name="Wang F."/>
            <person name="Wang J."/>
            <person name="Li S."/>
            <person name="Zhang Y."/>
            <person name="Fang M."/>
            <person name="Ma L."/>
            <person name="Zhao Y."/>
            <person name="Jiang S."/>
        </authorList>
    </citation>
    <scope>NUCLEOTIDE SEQUENCE [LARGE SCALE GENOMIC DNA]</scope>
    <source>
        <strain evidence="4">S2</strain>
        <tissue evidence="4">Leaf</tissue>
    </source>
</reference>
<dbReference type="OrthoDB" id="1671880at2759"/>
<dbReference type="Gene3D" id="1.25.10.10">
    <property type="entry name" value="Leucine-rich Repeat Variant"/>
    <property type="match status" value="1"/>
</dbReference>
<reference evidence="5" key="2">
    <citation type="submission" date="2019-10" db="EMBL/GenBank/DDBJ databases">
        <title>A de novo genome assembly of a pear dwarfing rootstock.</title>
        <authorList>
            <person name="Wang F."/>
            <person name="Wang J."/>
            <person name="Li S."/>
            <person name="Zhang Y."/>
            <person name="Fang M."/>
            <person name="Ma L."/>
            <person name="Zhao Y."/>
            <person name="Jiang S."/>
        </authorList>
    </citation>
    <scope>NUCLEOTIDE SEQUENCE [LARGE SCALE GENOMIC DNA]</scope>
</reference>
<accession>A0A5N5HR31</accession>
<evidence type="ECO:0000256" key="1">
    <source>
        <dbReference type="ARBA" id="ARBA00010394"/>
    </source>
</evidence>
<name>A0A5N5HR31_9ROSA</name>
<dbReference type="SUPFAM" id="SSF48371">
    <property type="entry name" value="ARM repeat"/>
    <property type="match status" value="1"/>
</dbReference>
<dbReference type="InterPro" id="IPR016024">
    <property type="entry name" value="ARM-type_fold"/>
</dbReference>
<organism evidence="4 5">
    <name type="scientific">Pyrus ussuriensis x Pyrus communis</name>
    <dbReference type="NCBI Taxonomy" id="2448454"/>
    <lineage>
        <taxon>Eukaryota</taxon>
        <taxon>Viridiplantae</taxon>
        <taxon>Streptophyta</taxon>
        <taxon>Embryophyta</taxon>
        <taxon>Tracheophyta</taxon>
        <taxon>Spermatophyta</taxon>
        <taxon>Magnoliopsida</taxon>
        <taxon>eudicotyledons</taxon>
        <taxon>Gunneridae</taxon>
        <taxon>Pentapetalae</taxon>
        <taxon>rosids</taxon>
        <taxon>fabids</taxon>
        <taxon>Rosales</taxon>
        <taxon>Rosaceae</taxon>
        <taxon>Amygdaloideae</taxon>
        <taxon>Maleae</taxon>
        <taxon>Pyrus</taxon>
    </lineage>
</organism>
<keyword evidence="2" id="KW-0813">Transport</keyword>
<sequence length="156" mass="17438">MQGVRSDDTALQLEATTHPPIDEVIKAGAVPWFFEFLGRHDLPQLQVNPALPILKHLFYLNDEEILTDACWVLSDLSDGSNEKIQRRINCLALLHNKSVLNKWNIIHKTYSPRTSYVGSVAGDKPQFHSVTETAARKSILQDFSSDMKSGSSSTES</sequence>
<dbReference type="AlphaFoldDB" id="A0A5N5HR31"/>
<evidence type="ECO:0000256" key="2">
    <source>
        <dbReference type="ARBA" id="ARBA00022448"/>
    </source>
</evidence>
<evidence type="ECO:0000313" key="5">
    <source>
        <dbReference type="Proteomes" id="UP000327157"/>
    </source>
</evidence>
<protein>
    <submittedName>
        <fullName evidence="4">Importin subunit alpha-like</fullName>
    </submittedName>
</protein>
<dbReference type="EMBL" id="SMOL01000143">
    <property type="protein sequence ID" value="KAB2630289.1"/>
    <property type="molecule type" value="Genomic_DNA"/>
</dbReference>
<reference evidence="4 5" key="1">
    <citation type="submission" date="2019-09" db="EMBL/GenBank/DDBJ databases">
        <authorList>
            <person name="Ou C."/>
        </authorList>
    </citation>
    <scope>NUCLEOTIDE SEQUENCE [LARGE SCALE GENOMIC DNA]</scope>
    <source>
        <strain evidence="4">S2</strain>
        <tissue evidence="4">Leaf</tissue>
    </source>
</reference>